<protein>
    <submittedName>
        <fullName evidence="1">Uncharacterized protein</fullName>
    </submittedName>
</protein>
<dbReference type="InterPro" id="IPR011050">
    <property type="entry name" value="Pectin_lyase_fold/virulence"/>
</dbReference>
<dbReference type="SUPFAM" id="SSF51126">
    <property type="entry name" value="Pectin lyase-like"/>
    <property type="match status" value="1"/>
</dbReference>
<keyword evidence="2" id="KW-1185">Reference proteome</keyword>
<dbReference type="Proteomes" id="UP000584642">
    <property type="component" value="Unassembled WGS sequence"/>
</dbReference>
<reference evidence="1 2" key="1">
    <citation type="submission" date="2020-05" db="EMBL/GenBank/DDBJ databases">
        <title>Azospirillum oleiclasticum sp. nov, a nitrogen-fixing and heavy crude oil-emulsifying bacterium isolated from the crude oil of Yumen Oilfield.</title>
        <authorList>
            <person name="Wu D."/>
            <person name="Cai M."/>
            <person name="Zhang X."/>
        </authorList>
    </citation>
    <scope>NUCLEOTIDE SEQUENCE [LARGE SCALE GENOMIC DNA]</scope>
    <source>
        <strain evidence="1 2">ROY-1-1-2</strain>
    </source>
</reference>
<dbReference type="Gene3D" id="2.160.20.10">
    <property type="entry name" value="Single-stranded right-handed beta-helix, Pectin lyase-like"/>
    <property type="match status" value="1"/>
</dbReference>
<evidence type="ECO:0000313" key="1">
    <source>
        <dbReference type="EMBL" id="NYZ24894.1"/>
    </source>
</evidence>
<dbReference type="EMBL" id="JABFDB010000046">
    <property type="protein sequence ID" value="NYZ24894.1"/>
    <property type="molecule type" value="Genomic_DNA"/>
</dbReference>
<organism evidence="1 2">
    <name type="scientific">Azospirillum oleiclasticum</name>
    <dbReference type="NCBI Taxonomy" id="2735135"/>
    <lineage>
        <taxon>Bacteria</taxon>
        <taxon>Pseudomonadati</taxon>
        <taxon>Pseudomonadota</taxon>
        <taxon>Alphaproteobacteria</taxon>
        <taxon>Rhodospirillales</taxon>
        <taxon>Azospirillaceae</taxon>
        <taxon>Azospirillum</taxon>
    </lineage>
</organism>
<dbReference type="RefSeq" id="WP_180286668.1">
    <property type="nucleotide sequence ID" value="NZ_JABFDB010000046.1"/>
</dbReference>
<evidence type="ECO:0000313" key="2">
    <source>
        <dbReference type="Proteomes" id="UP000584642"/>
    </source>
</evidence>
<name>A0ABX2TL95_9PROT</name>
<dbReference type="InterPro" id="IPR012334">
    <property type="entry name" value="Pectin_lyas_fold"/>
</dbReference>
<proteinExistence type="predicted"/>
<sequence length="413" mass="43637">MAVEVLEGGRTYHVRVDGDDTNDGLGDSPERALRTIQRAVDILYSSVDFAGHDVTIQVGAGFYPDTNVTIRGPHRGGGRLIIQGDVEHPGRVVLDSGWDRESMATIWVVNGAAVYLRGLHIRATSCDPGLLATGLRATFRGIIFLIGPMEFGDAAYAQILAGNAQFTILDGYKIVGGARYHLFSSTGSNIATSGDPEKFVVIEGEPHFSHAFACAQTMSVINWRYPFHGKATGPRHLVSDGGVISRKSIGTDLKTAAGGFPGSEPGTNRSGFYDGHVGGERLLSGGAPVGPLQGALVRVDMNTDADQIVPITCPSTRYLVWGAVMLDASTCLSNAMGGLYTRPGKQGTAVVSASQRYDGLVQAGLNQAGGAKALATTPNAVLDRHKLHFSLTTPEGVPAQATILIHILPIYDD</sequence>
<comment type="caution">
    <text evidence="1">The sequence shown here is derived from an EMBL/GenBank/DDBJ whole genome shotgun (WGS) entry which is preliminary data.</text>
</comment>
<accession>A0ABX2TL95</accession>
<gene>
    <name evidence="1" type="ORF">HND93_34765</name>
</gene>